<feature type="domain" description="DUF397" evidence="1">
    <location>
        <begin position="29"/>
        <end position="47"/>
    </location>
</feature>
<dbReference type="InterPro" id="IPR007278">
    <property type="entry name" value="DUF397"/>
</dbReference>
<feature type="domain" description="DUF397" evidence="1">
    <location>
        <begin position="8"/>
        <end position="27"/>
    </location>
</feature>
<proteinExistence type="predicted"/>
<protein>
    <recommendedName>
        <fullName evidence="1">DUF397 domain-containing protein</fullName>
    </recommendedName>
</protein>
<gene>
    <name evidence="2" type="ORF">BJY14_002297</name>
</gene>
<evidence type="ECO:0000259" key="1">
    <source>
        <dbReference type="Pfam" id="PF04149"/>
    </source>
</evidence>
<evidence type="ECO:0000313" key="2">
    <source>
        <dbReference type="EMBL" id="NYD46314.1"/>
    </source>
</evidence>
<reference evidence="2 3" key="1">
    <citation type="submission" date="2020-07" db="EMBL/GenBank/DDBJ databases">
        <title>Sequencing the genomes of 1000 actinobacteria strains.</title>
        <authorList>
            <person name="Klenk H.-P."/>
        </authorList>
    </citation>
    <scope>NUCLEOTIDE SEQUENCE [LARGE SCALE GENOMIC DNA]</scope>
    <source>
        <strain evidence="2 3">DSM 40398</strain>
    </source>
</reference>
<comment type="caution">
    <text evidence="2">The sequence shown here is derived from an EMBL/GenBank/DDBJ whole genome shotgun (WGS) entry which is preliminary data.</text>
</comment>
<feature type="domain" description="DUF397" evidence="1">
    <location>
        <begin position="49"/>
        <end position="100"/>
    </location>
</feature>
<dbReference type="RefSeq" id="WP_179843595.1">
    <property type="nucleotide sequence ID" value="NZ_JACCBA010000001.1"/>
</dbReference>
<organism evidence="2 3">
    <name type="scientific">Actinomadura luteofluorescens</name>
    <dbReference type="NCBI Taxonomy" id="46163"/>
    <lineage>
        <taxon>Bacteria</taxon>
        <taxon>Bacillati</taxon>
        <taxon>Actinomycetota</taxon>
        <taxon>Actinomycetes</taxon>
        <taxon>Streptosporangiales</taxon>
        <taxon>Thermomonosporaceae</taxon>
        <taxon>Actinomadura</taxon>
    </lineage>
</organism>
<dbReference type="Proteomes" id="UP000529783">
    <property type="component" value="Unassembled WGS sequence"/>
</dbReference>
<evidence type="ECO:0000313" key="3">
    <source>
        <dbReference type="Proteomes" id="UP000529783"/>
    </source>
</evidence>
<accession>A0A7Y9JGG9</accession>
<dbReference type="Pfam" id="PF04149">
    <property type="entry name" value="DUF397"/>
    <property type="match status" value="3"/>
</dbReference>
<dbReference type="EMBL" id="JACCBA010000001">
    <property type="protein sequence ID" value="NYD46314.1"/>
    <property type="molecule type" value="Genomic_DNA"/>
</dbReference>
<dbReference type="AlphaFoldDB" id="A0A7Y9JGG9"/>
<sequence>MNDWQTVEWHKSSYSGHSGGDCVEVASLWRKSSYSDHQGGECVEVASLWRKSSYSDHDGGNCVEVADLSPVVGVRDSKDAEGPKLTFGVAAWAAFTRSVKAGELDLT</sequence>
<name>A0A7Y9JGG9_9ACTN</name>
<keyword evidence="3" id="KW-1185">Reference proteome</keyword>